<evidence type="ECO:0000313" key="1">
    <source>
        <dbReference type="EMBL" id="SVB81802.1"/>
    </source>
</evidence>
<feature type="non-terminal residue" evidence="1">
    <location>
        <position position="1"/>
    </location>
</feature>
<sequence length="56" mass="6177">VPLGLPDGLPLWPGAQGLRLLLGLLAVAIDSYATRGTCLEYPGFEGLYFWQLRLFQ</sequence>
<proteinExistence type="predicted"/>
<reference evidence="1" key="1">
    <citation type="submission" date="2018-05" db="EMBL/GenBank/DDBJ databases">
        <authorList>
            <person name="Lanie J.A."/>
            <person name="Ng W.-L."/>
            <person name="Kazmierczak K.M."/>
            <person name="Andrzejewski T.M."/>
            <person name="Davidsen T.M."/>
            <person name="Wayne K.J."/>
            <person name="Tettelin H."/>
            <person name="Glass J.I."/>
            <person name="Rusch D."/>
            <person name="Podicherti R."/>
            <person name="Tsui H.-C.T."/>
            <person name="Winkler M.E."/>
        </authorList>
    </citation>
    <scope>NUCLEOTIDE SEQUENCE</scope>
</reference>
<protein>
    <submittedName>
        <fullName evidence="1">Uncharacterized protein</fullName>
    </submittedName>
</protein>
<dbReference type="EMBL" id="UINC01058948">
    <property type="protein sequence ID" value="SVB81802.1"/>
    <property type="molecule type" value="Genomic_DNA"/>
</dbReference>
<feature type="non-terminal residue" evidence="1">
    <location>
        <position position="56"/>
    </location>
</feature>
<organism evidence="1">
    <name type="scientific">marine metagenome</name>
    <dbReference type="NCBI Taxonomy" id="408172"/>
    <lineage>
        <taxon>unclassified sequences</taxon>
        <taxon>metagenomes</taxon>
        <taxon>ecological metagenomes</taxon>
    </lineage>
</organism>
<name>A0A382H3Q7_9ZZZZ</name>
<dbReference type="AlphaFoldDB" id="A0A382H3Q7"/>
<accession>A0A382H3Q7</accession>
<gene>
    <name evidence="1" type="ORF">METZ01_LOCUS234656</name>
</gene>